<dbReference type="OrthoDB" id="2141246at2759"/>
<keyword evidence="1" id="KW-1133">Transmembrane helix</keyword>
<sequence>MHVANQIGFLVQFLGRDMNCQWLGSVSGALYALLVLPSTAVLILQSTMLVPAWRRPFKRAVLFVLVAGAMGLIAASAATVSRDWALLPTGVCLIKHDRTLNTAGKATLVVMYMIILFVLVRPMVYHVLEMRKLHARPGMRYNEHNRRLEKTVLTLLFKLVLVILLVTLASVLGILNVFGRFWEFSLQNLGMICASTLAMDRLRPGRAGSSSASTMGGDGNIGGELNNGAADGSTQWSLYNAVAWQPGANTPKLRTVSEPSAVSPRASGPALLQLRIDLSASEAATAVAKLTGSASGPDEKAKSVAPLPLDTVHAVVPAVSAQPPTPAVMAPARVESTTRSVARPLRDYFEAADVRLAHRVESGVWVGEEVAAAVVHDSAPLLQRVGNRGSADAHRLQSVP</sequence>
<dbReference type="EMBL" id="GG745329">
    <property type="protein sequence ID" value="KNE55205.1"/>
    <property type="molecule type" value="Genomic_DNA"/>
</dbReference>
<dbReference type="Proteomes" id="UP000054350">
    <property type="component" value="Unassembled WGS sequence"/>
</dbReference>
<keyword evidence="1" id="KW-0812">Transmembrane</keyword>
<evidence type="ECO:0000313" key="2">
    <source>
        <dbReference type="EMBL" id="KNE55205.1"/>
    </source>
</evidence>
<reference evidence="3" key="2">
    <citation type="submission" date="2009-11" db="EMBL/GenBank/DDBJ databases">
        <title>The Genome Sequence of Allomyces macrogynus strain ATCC 38327.</title>
        <authorList>
            <consortium name="The Broad Institute Genome Sequencing Platform"/>
            <person name="Russ C."/>
            <person name="Cuomo C."/>
            <person name="Shea T."/>
            <person name="Young S.K."/>
            <person name="Zeng Q."/>
            <person name="Koehrsen M."/>
            <person name="Haas B."/>
            <person name="Borodovsky M."/>
            <person name="Guigo R."/>
            <person name="Alvarado L."/>
            <person name="Berlin A."/>
            <person name="Borenstein D."/>
            <person name="Chen Z."/>
            <person name="Engels R."/>
            <person name="Freedman E."/>
            <person name="Gellesch M."/>
            <person name="Goldberg J."/>
            <person name="Griggs A."/>
            <person name="Gujja S."/>
            <person name="Heiman D."/>
            <person name="Hepburn T."/>
            <person name="Howarth C."/>
            <person name="Jen D."/>
            <person name="Larson L."/>
            <person name="Lewis B."/>
            <person name="Mehta T."/>
            <person name="Park D."/>
            <person name="Pearson M."/>
            <person name="Roberts A."/>
            <person name="Saif S."/>
            <person name="Shenoy N."/>
            <person name="Sisk P."/>
            <person name="Stolte C."/>
            <person name="Sykes S."/>
            <person name="Walk T."/>
            <person name="White J."/>
            <person name="Yandava C."/>
            <person name="Burger G."/>
            <person name="Gray M.W."/>
            <person name="Holland P.W.H."/>
            <person name="King N."/>
            <person name="Lang F.B.F."/>
            <person name="Roger A.J."/>
            <person name="Ruiz-Trillo I."/>
            <person name="Lander E."/>
            <person name="Nusbaum C."/>
        </authorList>
    </citation>
    <scope>NUCLEOTIDE SEQUENCE [LARGE SCALE GENOMIC DNA]</scope>
    <source>
        <strain evidence="3">ATCC 38327</strain>
    </source>
</reference>
<name>A0A0L0RYH2_ALLM3</name>
<accession>A0A0L0RYH2</accession>
<evidence type="ECO:0000256" key="1">
    <source>
        <dbReference type="SAM" id="Phobius"/>
    </source>
</evidence>
<keyword evidence="1" id="KW-0472">Membrane</keyword>
<feature type="transmembrane region" description="Helical" evidence="1">
    <location>
        <begin position="60"/>
        <end position="80"/>
    </location>
</feature>
<feature type="transmembrane region" description="Helical" evidence="1">
    <location>
        <begin position="28"/>
        <end position="53"/>
    </location>
</feature>
<dbReference type="VEuPathDB" id="FungiDB:AMAG_01120"/>
<gene>
    <name evidence="2" type="ORF">AMAG_01120</name>
</gene>
<protein>
    <submittedName>
        <fullName evidence="2">Uncharacterized protein</fullName>
    </submittedName>
</protein>
<feature type="transmembrane region" description="Helical" evidence="1">
    <location>
        <begin position="109"/>
        <end position="130"/>
    </location>
</feature>
<dbReference type="AlphaFoldDB" id="A0A0L0RYH2"/>
<evidence type="ECO:0000313" key="3">
    <source>
        <dbReference type="Proteomes" id="UP000054350"/>
    </source>
</evidence>
<organism evidence="2 3">
    <name type="scientific">Allomyces macrogynus (strain ATCC 38327)</name>
    <name type="common">Allomyces javanicus var. macrogynus</name>
    <dbReference type="NCBI Taxonomy" id="578462"/>
    <lineage>
        <taxon>Eukaryota</taxon>
        <taxon>Fungi</taxon>
        <taxon>Fungi incertae sedis</taxon>
        <taxon>Blastocladiomycota</taxon>
        <taxon>Blastocladiomycetes</taxon>
        <taxon>Blastocladiales</taxon>
        <taxon>Blastocladiaceae</taxon>
        <taxon>Allomyces</taxon>
    </lineage>
</organism>
<proteinExistence type="predicted"/>
<reference evidence="2 3" key="1">
    <citation type="submission" date="2009-11" db="EMBL/GenBank/DDBJ databases">
        <title>Annotation of Allomyces macrogynus ATCC 38327.</title>
        <authorList>
            <consortium name="The Broad Institute Genome Sequencing Platform"/>
            <person name="Russ C."/>
            <person name="Cuomo C."/>
            <person name="Burger G."/>
            <person name="Gray M.W."/>
            <person name="Holland P.W.H."/>
            <person name="King N."/>
            <person name="Lang F.B.F."/>
            <person name="Roger A.J."/>
            <person name="Ruiz-Trillo I."/>
            <person name="Young S.K."/>
            <person name="Zeng Q."/>
            <person name="Gargeya S."/>
            <person name="Fitzgerald M."/>
            <person name="Haas B."/>
            <person name="Abouelleil A."/>
            <person name="Alvarado L."/>
            <person name="Arachchi H.M."/>
            <person name="Berlin A."/>
            <person name="Chapman S.B."/>
            <person name="Gearin G."/>
            <person name="Goldberg J."/>
            <person name="Griggs A."/>
            <person name="Gujja S."/>
            <person name="Hansen M."/>
            <person name="Heiman D."/>
            <person name="Howarth C."/>
            <person name="Larimer J."/>
            <person name="Lui A."/>
            <person name="MacDonald P.J.P."/>
            <person name="McCowen C."/>
            <person name="Montmayeur A."/>
            <person name="Murphy C."/>
            <person name="Neiman D."/>
            <person name="Pearson M."/>
            <person name="Priest M."/>
            <person name="Roberts A."/>
            <person name="Saif S."/>
            <person name="Shea T."/>
            <person name="Sisk P."/>
            <person name="Stolte C."/>
            <person name="Sykes S."/>
            <person name="Wortman J."/>
            <person name="Nusbaum C."/>
            <person name="Birren B."/>
        </authorList>
    </citation>
    <scope>NUCLEOTIDE SEQUENCE [LARGE SCALE GENOMIC DNA]</scope>
    <source>
        <strain evidence="2 3">ATCC 38327</strain>
    </source>
</reference>
<feature type="transmembrane region" description="Helical" evidence="1">
    <location>
        <begin position="151"/>
        <end position="175"/>
    </location>
</feature>
<keyword evidence="3" id="KW-1185">Reference proteome</keyword>